<keyword evidence="3" id="KW-1185">Reference proteome</keyword>
<gene>
    <name evidence="2" type="ORF">DdX_02654</name>
</gene>
<accession>A0AAD4NI03</accession>
<reference evidence="2" key="1">
    <citation type="submission" date="2022-01" db="EMBL/GenBank/DDBJ databases">
        <title>Genome Sequence Resource for Two Populations of Ditylenchus destructor, the Migratory Endoparasitic Phytonematode.</title>
        <authorList>
            <person name="Zhang H."/>
            <person name="Lin R."/>
            <person name="Xie B."/>
        </authorList>
    </citation>
    <scope>NUCLEOTIDE SEQUENCE</scope>
    <source>
        <strain evidence="2">BazhouSP</strain>
    </source>
</reference>
<feature type="region of interest" description="Disordered" evidence="1">
    <location>
        <begin position="18"/>
        <end position="37"/>
    </location>
</feature>
<evidence type="ECO:0000256" key="1">
    <source>
        <dbReference type="SAM" id="MobiDB-lite"/>
    </source>
</evidence>
<name>A0AAD4NI03_9BILA</name>
<protein>
    <submittedName>
        <fullName evidence="2">Uncharacterized protein</fullName>
    </submittedName>
</protein>
<evidence type="ECO:0000313" key="3">
    <source>
        <dbReference type="Proteomes" id="UP001201812"/>
    </source>
</evidence>
<comment type="caution">
    <text evidence="2">The sequence shown here is derived from an EMBL/GenBank/DDBJ whole genome shotgun (WGS) entry which is preliminary data.</text>
</comment>
<sequence length="232" mass="26472">MNSLELPTEEEEEYFANLESYSDDEPSSSKKPRKLKSYPVQFKVKVIDHAKSNSNNSAAKTYKEHVNRRRAAKASSRWRPTAQIQGCRRSTRCLGSIGNQPRRMPIAQTGPKQSSHSLQRRGRRKRLHRQPWMAGSVHVTTPLFRTIQNYCVSESTSRVRGEASQLRDVCLEAEDDMIHCFKPHGPVPGGRELLRKAREDSAEVEPLIMEEDPEENKENGATDSEQELVIEE</sequence>
<evidence type="ECO:0000313" key="2">
    <source>
        <dbReference type="EMBL" id="KAI1725962.1"/>
    </source>
</evidence>
<dbReference type="EMBL" id="JAKKPZ010000002">
    <property type="protein sequence ID" value="KAI1725962.1"/>
    <property type="molecule type" value="Genomic_DNA"/>
</dbReference>
<feature type="region of interest" description="Disordered" evidence="1">
    <location>
        <begin position="92"/>
        <end position="128"/>
    </location>
</feature>
<dbReference type="AlphaFoldDB" id="A0AAD4NI03"/>
<proteinExistence type="predicted"/>
<feature type="compositionally biased region" description="Basic residues" evidence="1">
    <location>
        <begin position="118"/>
        <end position="128"/>
    </location>
</feature>
<dbReference type="Proteomes" id="UP001201812">
    <property type="component" value="Unassembled WGS sequence"/>
</dbReference>
<feature type="region of interest" description="Disordered" evidence="1">
    <location>
        <begin position="196"/>
        <end position="232"/>
    </location>
</feature>
<organism evidence="2 3">
    <name type="scientific">Ditylenchus destructor</name>
    <dbReference type="NCBI Taxonomy" id="166010"/>
    <lineage>
        <taxon>Eukaryota</taxon>
        <taxon>Metazoa</taxon>
        <taxon>Ecdysozoa</taxon>
        <taxon>Nematoda</taxon>
        <taxon>Chromadorea</taxon>
        <taxon>Rhabditida</taxon>
        <taxon>Tylenchina</taxon>
        <taxon>Tylenchomorpha</taxon>
        <taxon>Sphaerularioidea</taxon>
        <taxon>Anguinidae</taxon>
        <taxon>Anguininae</taxon>
        <taxon>Ditylenchus</taxon>
    </lineage>
</organism>